<dbReference type="EMBL" id="UINC01038112">
    <property type="protein sequence ID" value="SVB34625.1"/>
    <property type="molecule type" value="Genomic_DNA"/>
</dbReference>
<gene>
    <name evidence="3" type="ORF">METZ01_LOCUS187479</name>
</gene>
<name>A0A382D8N9_9ZZZZ</name>
<evidence type="ECO:0000259" key="2">
    <source>
        <dbReference type="Pfam" id="PF01035"/>
    </source>
</evidence>
<evidence type="ECO:0000256" key="1">
    <source>
        <dbReference type="ARBA" id="ARBA00022763"/>
    </source>
</evidence>
<evidence type="ECO:0000313" key="3">
    <source>
        <dbReference type="EMBL" id="SVB34625.1"/>
    </source>
</evidence>
<dbReference type="Gene3D" id="1.10.10.10">
    <property type="entry name" value="Winged helix-like DNA-binding domain superfamily/Winged helix DNA-binding domain"/>
    <property type="match status" value="1"/>
</dbReference>
<dbReference type="Pfam" id="PF01035">
    <property type="entry name" value="DNA_binding_1"/>
    <property type="match status" value="1"/>
</dbReference>
<dbReference type="GO" id="GO:0006281">
    <property type="term" value="P:DNA repair"/>
    <property type="evidence" value="ECO:0007669"/>
    <property type="project" value="InterPro"/>
</dbReference>
<protein>
    <recommendedName>
        <fullName evidence="2">Methylated-DNA-[protein]-cysteine S-methyltransferase DNA binding domain-containing protein</fullName>
    </recommendedName>
</protein>
<dbReference type="AlphaFoldDB" id="A0A382D8N9"/>
<dbReference type="PANTHER" id="PTHR42942:SF1">
    <property type="entry name" value="ALKYLTRANSFERASE-LIKE PROTEIN 1"/>
    <property type="match status" value="1"/>
</dbReference>
<accession>A0A382D8N9</accession>
<dbReference type="SUPFAM" id="SSF46767">
    <property type="entry name" value="Methylated DNA-protein cysteine methyltransferase, C-terminal domain"/>
    <property type="match status" value="1"/>
</dbReference>
<dbReference type="InterPro" id="IPR036388">
    <property type="entry name" value="WH-like_DNA-bd_sf"/>
</dbReference>
<proteinExistence type="predicted"/>
<dbReference type="CDD" id="cd06445">
    <property type="entry name" value="ATase"/>
    <property type="match status" value="1"/>
</dbReference>
<dbReference type="GO" id="GO:0003824">
    <property type="term" value="F:catalytic activity"/>
    <property type="evidence" value="ECO:0007669"/>
    <property type="project" value="InterPro"/>
</dbReference>
<dbReference type="InterPro" id="IPR014048">
    <property type="entry name" value="MethylDNA_cys_MeTrfase_DNA-bd"/>
</dbReference>
<dbReference type="InterPro" id="IPR052520">
    <property type="entry name" value="ATL_DNA_repair"/>
</dbReference>
<feature type="domain" description="Methylated-DNA-[protein]-cysteine S-methyltransferase DNA binding" evidence="2">
    <location>
        <begin position="9"/>
        <end position="70"/>
    </location>
</feature>
<keyword evidence="1" id="KW-0227">DNA damage</keyword>
<dbReference type="InterPro" id="IPR036217">
    <property type="entry name" value="MethylDNA_cys_MeTrfase_DNAb"/>
</dbReference>
<sequence>MAETQKTAERRVFTIIANIPKGKVASYGQIAQLAGMPSHARLVGRILSQLPDSTSLPWHRVVNSQGHITNP</sequence>
<feature type="non-terminal residue" evidence="3">
    <location>
        <position position="71"/>
    </location>
</feature>
<organism evidence="3">
    <name type="scientific">marine metagenome</name>
    <dbReference type="NCBI Taxonomy" id="408172"/>
    <lineage>
        <taxon>unclassified sequences</taxon>
        <taxon>metagenomes</taxon>
        <taxon>ecological metagenomes</taxon>
    </lineage>
</organism>
<reference evidence="3" key="1">
    <citation type="submission" date="2018-05" db="EMBL/GenBank/DDBJ databases">
        <authorList>
            <person name="Lanie J.A."/>
            <person name="Ng W.-L."/>
            <person name="Kazmierczak K.M."/>
            <person name="Andrzejewski T.M."/>
            <person name="Davidsen T.M."/>
            <person name="Wayne K.J."/>
            <person name="Tettelin H."/>
            <person name="Glass J.I."/>
            <person name="Rusch D."/>
            <person name="Podicherti R."/>
            <person name="Tsui H.-C.T."/>
            <person name="Winkler M.E."/>
        </authorList>
    </citation>
    <scope>NUCLEOTIDE SEQUENCE</scope>
</reference>
<dbReference type="PANTHER" id="PTHR42942">
    <property type="entry name" value="6-O-METHYLGUANINE DNA METHYLTRANSFERASE"/>
    <property type="match status" value="1"/>
</dbReference>